<dbReference type="GO" id="GO:0000287">
    <property type="term" value="F:magnesium ion binding"/>
    <property type="evidence" value="ECO:0007669"/>
    <property type="project" value="InterPro"/>
</dbReference>
<feature type="domain" description="4'-phosphopantetheinyl transferase" evidence="3">
    <location>
        <begin position="127"/>
        <end position="198"/>
    </location>
</feature>
<organism evidence="4 5">
    <name type="scientific">Hyphomonas oceanitis SCH89</name>
    <dbReference type="NCBI Taxonomy" id="1280953"/>
    <lineage>
        <taxon>Bacteria</taxon>
        <taxon>Pseudomonadati</taxon>
        <taxon>Pseudomonadota</taxon>
        <taxon>Alphaproteobacteria</taxon>
        <taxon>Hyphomonadales</taxon>
        <taxon>Hyphomonadaceae</taxon>
        <taxon>Hyphomonas</taxon>
    </lineage>
</organism>
<dbReference type="InterPro" id="IPR050559">
    <property type="entry name" value="P-Pant_transferase_sf"/>
</dbReference>
<evidence type="ECO:0000313" key="4">
    <source>
        <dbReference type="EMBL" id="KDA01951.1"/>
    </source>
</evidence>
<dbReference type="GO" id="GO:0005829">
    <property type="term" value="C:cytosol"/>
    <property type="evidence" value="ECO:0007669"/>
    <property type="project" value="TreeGrafter"/>
</dbReference>
<dbReference type="Proteomes" id="UP000024942">
    <property type="component" value="Unassembled WGS sequence"/>
</dbReference>
<reference evidence="4 5" key="1">
    <citation type="journal article" date="2014" name="Antonie Van Leeuwenhoek">
        <title>Hyphomonas beringensis sp. nov. and Hyphomonas chukchiensis sp. nov., isolated from surface seawater of the Bering Sea and Chukchi Sea.</title>
        <authorList>
            <person name="Li C."/>
            <person name="Lai Q."/>
            <person name="Li G."/>
            <person name="Dong C."/>
            <person name="Wang J."/>
            <person name="Liao Y."/>
            <person name="Shao Z."/>
        </authorList>
    </citation>
    <scope>NUCLEOTIDE SEQUENCE [LARGE SCALE GENOMIC DNA]</scope>
    <source>
        <strain evidence="4 5">SCH89</strain>
    </source>
</reference>
<protein>
    <submittedName>
        <fullName evidence="4">4'-phosphopantetheinyl transferase sfp</fullName>
    </submittedName>
</protein>
<sequence length="239" mass="25996">METDENLKRLWPVQSFLNVVTGQVSIEATLCNSSTWAECLGDAIPPIREEEAARVAKLVDEGAASRLRDSLVCARVMIAERLGIRADEVRFARSDEGAPRLKNVPERSVSVSRSGGWTLVALGDGLAIGADVELMRDLNWRAMLGMVSSEPEAAAFLALAKNEPEQTLRAFFTLWTIKEAVLKATGRGMRAGAKSVQVPVEGLVRDPHPLREIHMAGVTYTVWSGWEGDVALSVAVARD</sequence>
<dbReference type="Gene3D" id="3.90.470.20">
    <property type="entry name" value="4'-phosphopantetheinyl transferase domain"/>
    <property type="match status" value="1"/>
</dbReference>
<dbReference type="GO" id="GO:0019878">
    <property type="term" value="P:lysine biosynthetic process via aminoadipic acid"/>
    <property type="evidence" value="ECO:0007669"/>
    <property type="project" value="TreeGrafter"/>
</dbReference>
<dbReference type="PANTHER" id="PTHR12215:SF10">
    <property type="entry name" value="L-AMINOADIPATE-SEMIALDEHYDE DEHYDROGENASE-PHOSPHOPANTETHEINYL TRANSFERASE"/>
    <property type="match status" value="1"/>
</dbReference>
<gene>
    <name evidence="4" type="ORF">HOC_12877</name>
</gene>
<dbReference type="AlphaFoldDB" id="A0A059G576"/>
<dbReference type="GO" id="GO:0008897">
    <property type="term" value="F:holo-[acyl-carrier-protein] synthase activity"/>
    <property type="evidence" value="ECO:0007669"/>
    <property type="project" value="InterPro"/>
</dbReference>
<dbReference type="PATRIC" id="fig|1280953.3.peg.2591"/>
<keyword evidence="2 4" id="KW-0808">Transferase</keyword>
<dbReference type="EMBL" id="ARYL01000019">
    <property type="protein sequence ID" value="KDA01951.1"/>
    <property type="molecule type" value="Genomic_DNA"/>
</dbReference>
<dbReference type="InterPro" id="IPR008278">
    <property type="entry name" value="4-PPantetheinyl_Trfase_dom"/>
</dbReference>
<dbReference type="eggNOG" id="COG2091">
    <property type="taxonomic scope" value="Bacteria"/>
</dbReference>
<dbReference type="InterPro" id="IPR037143">
    <property type="entry name" value="4-PPantetheinyl_Trfase_dom_sf"/>
</dbReference>
<dbReference type="Pfam" id="PF01648">
    <property type="entry name" value="ACPS"/>
    <property type="match status" value="1"/>
</dbReference>
<evidence type="ECO:0000256" key="2">
    <source>
        <dbReference type="ARBA" id="ARBA00022679"/>
    </source>
</evidence>
<dbReference type="SUPFAM" id="SSF56214">
    <property type="entry name" value="4'-phosphopantetheinyl transferase"/>
    <property type="match status" value="2"/>
</dbReference>
<comment type="caution">
    <text evidence="4">The sequence shown here is derived from an EMBL/GenBank/DDBJ whole genome shotgun (WGS) entry which is preliminary data.</text>
</comment>
<evidence type="ECO:0000256" key="1">
    <source>
        <dbReference type="ARBA" id="ARBA00010990"/>
    </source>
</evidence>
<accession>A0A059G576</accession>
<keyword evidence="5" id="KW-1185">Reference proteome</keyword>
<evidence type="ECO:0000259" key="3">
    <source>
        <dbReference type="Pfam" id="PF01648"/>
    </source>
</evidence>
<dbReference type="STRING" id="1280953.HOC_12877"/>
<name>A0A059G576_9PROT</name>
<proteinExistence type="inferred from homology"/>
<evidence type="ECO:0000313" key="5">
    <source>
        <dbReference type="Proteomes" id="UP000024942"/>
    </source>
</evidence>
<dbReference type="PANTHER" id="PTHR12215">
    <property type="entry name" value="PHOSPHOPANTETHEINE TRANSFERASE"/>
    <property type="match status" value="1"/>
</dbReference>
<comment type="similarity">
    <text evidence="1">Belongs to the P-Pant transferase superfamily. Gsp/Sfp/HetI/AcpT family.</text>
</comment>